<comment type="caution">
    <text evidence="2">The sequence shown here is derived from an EMBL/GenBank/DDBJ whole genome shotgun (WGS) entry which is preliminary data.</text>
</comment>
<organism evidence="2">
    <name type="scientific">Bellilinea caldifistulae</name>
    <dbReference type="NCBI Taxonomy" id="360411"/>
    <lineage>
        <taxon>Bacteria</taxon>
        <taxon>Bacillati</taxon>
        <taxon>Chloroflexota</taxon>
        <taxon>Anaerolineae</taxon>
        <taxon>Anaerolineales</taxon>
        <taxon>Anaerolineaceae</taxon>
        <taxon>Bellilinea</taxon>
    </lineage>
</organism>
<proteinExistence type="predicted"/>
<dbReference type="SUPFAM" id="SSF53254">
    <property type="entry name" value="Phosphoglycerate mutase-like"/>
    <property type="match status" value="1"/>
</dbReference>
<dbReference type="CDD" id="cd07067">
    <property type="entry name" value="HP_PGM_like"/>
    <property type="match status" value="1"/>
</dbReference>
<dbReference type="Pfam" id="PF00300">
    <property type="entry name" value="His_Phos_1"/>
    <property type="match status" value="1"/>
</dbReference>
<dbReference type="PANTHER" id="PTHR47623:SF1">
    <property type="entry name" value="OS09G0287300 PROTEIN"/>
    <property type="match status" value="1"/>
</dbReference>
<accession>A0A7C4KYB2</accession>
<dbReference type="InterPro" id="IPR013078">
    <property type="entry name" value="His_Pase_superF_clade-1"/>
</dbReference>
<dbReference type="Gene3D" id="3.40.50.1240">
    <property type="entry name" value="Phosphoglycerate mutase-like"/>
    <property type="match status" value="1"/>
</dbReference>
<name>A0A7C4KYB2_9CHLR</name>
<dbReference type="AlphaFoldDB" id="A0A7C4KYB2"/>
<evidence type="ECO:0000313" key="2">
    <source>
        <dbReference type="EMBL" id="HGS86516.1"/>
    </source>
</evidence>
<protein>
    <submittedName>
        <fullName evidence="2">Histidine phosphatase family protein</fullName>
    </submittedName>
</protein>
<evidence type="ECO:0000256" key="1">
    <source>
        <dbReference type="PIRSR" id="PIRSR613078-2"/>
    </source>
</evidence>
<feature type="binding site" evidence="1">
    <location>
        <position position="58"/>
    </location>
    <ligand>
        <name>substrate</name>
    </ligand>
</feature>
<dbReference type="InterPro" id="IPR029033">
    <property type="entry name" value="His_PPase_superfam"/>
</dbReference>
<dbReference type="EMBL" id="DSXR01000036">
    <property type="protein sequence ID" value="HGS86516.1"/>
    <property type="molecule type" value="Genomic_DNA"/>
</dbReference>
<gene>
    <name evidence="2" type="ORF">ENT17_02750</name>
</gene>
<reference evidence="2" key="1">
    <citation type="journal article" date="2020" name="mSystems">
        <title>Genome- and Community-Level Interaction Insights into Carbon Utilization and Element Cycling Functions of Hydrothermarchaeota in Hydrothermal Sediment.</title>
        <authorList>
            <person name="Zhou Z."/>
            <person name="Liu Y."/>
            <person name="Xu W."/>
            <person name="Pan J."/>
            <person name="Luo Z.H."/>
            <person name="Li M."/>
        </authorList>
    </citation>
    <scope>NUCLEOTIDE SEQUENCE [LARGE SCALE GENOMIC DNA]</scope>
    <source>
        <strain evidence="2">SpSt-556</strain>
    </source>
</reference>
<dbReference type="PANTHER" id="PTHR47623">
    <property type="entry name" value="OS09G0287300 PROTEIN"/>
    <property type="match status" value="1"/>
</dbReference>
<sequence>MKNLLLMRHAKSSFKEGEMPDFERPLSKRGEKDAPRMGKLLKEKNLVPDLILSSTAVRASRTAELVAEKCGYKGEILYIQNLYLGEPESYLEALRDLKEEDGDLQTVLVIGHNPGMESLMQMLTDHMECLPTSAIAYLKVPVRSWSALTPQVIAHLENLWRPREIKQS</sequence>
<dbReference type="PIRSF" id="PIRSF000709">
    <property type="entry name" value="6PFK_2-Ptase"/>
    <property type="match status" value="1"/>
</dbReference>